<organism evidence="3 5">
    <name type="scientific">Staphylococcus microti</name>
    <dbReference type="NCBI Taxonomy" id="569857"/>
    <lineage>
        <taxon>Bacteria</taxon>
        <taxon>Bacillati</taxon>
        <taxon>Bacillota</taxon>
        <taxon>Bacilli</taxon>
        <taxon>Bacillales</taxon>
        <taxon>Staphylococcaceae</taxon>
        <taxon>Staphylococcus</taxon>
    </lineage>
</organism>
<keyword evidence="4" id="KW-1185">Reference proteome</keyword>
<protein>
    <submittedName>
        <fullName evidence="3">Phage protein</fullName>
    </submittedName>
</protein>
<dbReference type="SUPFAM" id="SSF89447">
    <property type="entry name" value="AbrB/MazE/MraZ-like"/>
    <property type="match status" value="1"/>
</dbReference>
<gene>
    <name evidence="3" type="ORF">NCTC13832_02437</name>
    <name evidence="2" type="ORF">TP70_00775</name>
</gene>
<reference evidence="2 4" key="1">
    <citation type="submission" date="2015-01" db="EMBL/GenBank/DDBJ databases">
        <authorList>
            <person name="Guo J."/>
        </authorList>
    </citation>
    <scope>NUCLEOTIDE SEQUENCE [LARGE SCALE GENOMIC DNA]</scope>
    <source>
        <strain evidence="2 4">DSM 22147</strain>
    </source>
</reference>
<dbReference type="Proteomes" id="UP000032366">
    <property type="component" value="Unassembled WGS sequence"/>
</dbReference>
<proteinExistence type="predicted"/>
<dbReference type="EMBL" id="JXWY01000003">
    <property type="protein sequence ID" value="KIX91734.1"/>
    <property type="molecule type" value="Genomic_DNA"/>
</dbReference>
<reference evidence="3 5" key="2">
    <citation type="submission" date="2018-06" db="EMBL/GenBank/DDBJ databases">
        <authorList>
            <consortium name="Pathogen Informatics"/>
            <person name="Doyle S."/>
        </authorList>
    </citation>
    <scope>NUCLEOTIDE SEQUENCE [LARGE SCALE GENOMIC DNA]</scope>
    <source>
        <strain evidence="3 5">NCTC13832</strain>
    </source>
</reference>
<dbReference type="AlphaFoldDB" id="A0A0D6XSD6"/>
<evidence type="ECO:0000313" key="5">
    <source>
        <dbReference type="Proteomes" id="UP000254100"/>
    </source>
</evidence>
<accession>A0A0D6XSD6</accession>
<dbReference type="GO" id="GO:0003677">
    <property type="term" value="F:DNA binding"/>
    <property type="evidence" value="ECO:0007669"/>
    <property type="project" value="InterPro"/>
</dbReference>
<dbReference type="Pfam" id="PF04014">
    <property type="entry name" value="MazE_antitoxin"/>
    <property type="match status" value="1"/>
</dbReference>
<evidence type="ECO:0000259" key="1">
    <source>
        <dbReference type="SMART" id="SM00966"/>
    </source>
</evidence>
<dbReference type="RefSeq" id="WP_042740152.1">
    <property type="nucleotide sequence ID" value="NZ_JXWY01000003.1"/>
</dbReference>
<dbReference type="EMBL" id="UHDT01000004">
    <property type="protein sequence ID" value="SUN02198.1"/>
    <property type="molecule type" value="Genomic_DNA"/>
</dbReference>
<dbReference type="SMART" id="SM00966">
    <property type="entry name" value="SpoVT_AbrB"/>
    <property type="match status" value="1"/>
</dbReference>
<dbReference type="Proteomes" id="UP000254100">
    <property type="component" value="Unassembled WGS sequence"/>
</dbReference>
<dbReference type="InterPro" id="IPR037914">
    <property type="entry name" value="SpoVT-AbrB_sf"/>
</dbReference>
<dbReference type="InterPro" id="IPR007159">
    <property type="entry name" value="SpoVT-AbrB_dom"/>
</dbReference>
<name>A0A0D6XSD6_9STAP</name>
<dbReference type="OrthoDB" id="2418244at2"/>
<sequence>MVITNTRKVRKIGSSNVVTLPKEILEQLNIHESEKLAFNIENGKLLIEAVKTLEPKEADILSIAEEISNQYDKAFK</sequence>
<feature type="domain" description="SpoVT-AbrB" evidence="1">
    <location>
        <begin position="10"/>
        <end position="55"/>
    </location>
</feature>
<evidence type="ECO:0000313" key="4">
    <source>
        <dbReference type="Proteomes" id="UP000032366"/>
    </source>
</evidence>
<dbReference type="Gene3D" id="2.10.260.10">
    <property type="match status" value="1"/>
</dbReference>
<evidence type="ECO:0000313" key="2">
    <source>
        <dbReference type="EMBL" id="KIX91734.1"/>
    </source>
</evidence>
<evidence type="ECO:0000313" key="3">
    <source>
        <dbReference type="EMBL" id="SUN02198.1"/>
    </source>
</evidence>